<evidence type="ECO:0000256" key="2">
    <source>
        <dbReference type="ARBA" id="ARBA00022723"/>
    </source>
</evidence>
<dbReference type="InterPro" id="IPR013427">
    <property type="entry name" value="Haem-bd_dom_put"/>
</dbReference>
<gene>
    <name evidence="7" type="ORF">NT6N_37340</name>
</gene>
<dbReference type="Pfam" id="PF08305">
    <property type="entry name" value="NPCBM"/>
    <property type="match status" value="1"/>
</dbReference>
<dbReference type="InterPro" id="IPR055557">
    <property type="entry name" value="DUF7133"/>
</dbReference>
<dbReference type="EMBL" id="AP026866">
    <property type="protein sequence ID" value="BDS08694.1"/>
    <property type="molecule type" value="Genomic_DNA"/>
</dbReference>
<dbReference type="InterPro" id="IPR011041">
    <property type="entry name" value="Quinoprot_gluc/sorb_DH_b-prop"/>
</dbReference>
<dbReference type="SUPFAM" id="SSF50952">
    <property type="entry name" value="Soluble quinoprotein glucose dehydrogenase"/>
    <property type="match status" value="1"/>
</dbReference>
<reference evidence="7" key="1">
    <citation type="submission" date="2024-07" db="EMBL/GenBank/DDBJ databases">
        <title>Complete genome sequence of Verrucomicrobiaceae bacterium NT6N.</title>
        <authorList>
            <person name="Huang C."/>
            <person name="Takami H."/>
            <person name="Hamasaki K."/>
        </authorList>
    </citation>
    <scope>NUCLEOTIDE SEQUENCE</scope>
    <source>
        <strain evidence="7">NT6N</strain>
    </source>
</reference>
<dbReference type="NCBIfam" id="TIGR02603">
    <property type="entry name" value="CxxCH_TIGR02603"/>
    <property type="match status" value="1"/>
</dbReference>
<evidence type="ECO:0000313" key="7">
    <source>
        <dbReference type="EMBL" id="BDS08694.1"/>
    </source>
</evidence>
<dbReference type="PANTHER" id="PTHR33546">
    <property type="entry name" value="LARGE, MULTIFUNCTIONAL SECRETED PROTEIN-RELATED"/>
    <property type="match status" value="1"/>
</dbReference>
<dbReference type="GO" id="GO:0009055">
    <property type="term" value="F:electron transfer activity"/>
    <property type="evidence" value="ECO:0007669"/>
    <property type="project" value="InterPro"/>
</dbReference>
<evidence type="ECO:0000256" key="5">
    <source>
        <dbReference type="SAM" id="MobiDB-lite"/>
    </source>
</evidence>
<evidence type="ECO:0000256" key="4">
    <source>
        <dbReference type="PROSITE-ProRule" id="PRU00433"/>
    </source>
</evidence>
<dbReference type="Gene3D" id="1.10.760.10">
    <property type="entry name" value="Cytochrome c-like domain"/>
    <property type="match status" value="1"/>
</dbReference>
<dbReference type="SUPFAM" id="SSF48371">
    <property type="entry name" value="ARM repeat"/>
    <property type="match status" value="1"/>
</dbReference>
<dbReference type="InterPro" id="IPR011042">
    <property type="entry name" value="6-blade_b-propeller_TolB-like"/>
</dbReference>
<evidence type="ECO:0000259" key="6">
    <source>
        <dbReference type="PROSITE" id="PS51007"/>
    </source>
</evidence>
<dbReference type="InterPro" id="IPR036909">
    <property type="entry name" value="Cyt_c-like_dom_sf"/>
</dbReference>
<keyword evidence="1 4" id="KW-0349">Heme</keyword>
<dbReference type="GO" id="GO:0046872">
    <property type="term" value="F:metal ion binding"/>
    <property type="evidence" value="ECO:0007669"/>
    <property type="project" value="UniProtKB-KW"/>
</dbReference>
<dbReference type="Pfam" id="PF23500">
    <property type="entry name" value="DUF7133"/>
    <property type="match status" value="2"/>
</dbReference>
<name>A0AAT9FRR3_9BACT</name>
<dbReference type="InterPro" id="IPR038637">
    <property type="entry name" value="NPCBM_sf"/>
</dbReference>
<dbReference type="InterPro" id="IPR016024">
    <property type="entry name" value="ARM-type_fold"/>
</dbReference>
<dbReference type="PANTHER" id="PTHR33546:SF1">
    <property type="entry name" value="LARGE, MULTIFUNCTIONAL SECRETED PROTEIN"/>
    <property type="match status" value="1"/>
</dbReference>
<dbReference type="PROSITE" id="PS51007">
    <property type="entry name" value="CYTC"/>
    <property type="match status" value="1"/>
</dbReference>
<dbReference type="Gene3D" id="1.25.10.10">
    <property type="entry name" value="Leucine-rich Repeat Variant"/>
    <property type="match status" value="1"/>
</dbReference>
<dbReference type="InterPro" id="IPR029062">
    <property type="entry name" value="Class_I_gatase-like"/>
</dbReference>
<dbReference type="InterPro" id="IPR009056">
    <property type="entry name" value="Cyt_c-like_dom"/>
</dbReference>
<dbReference type="InterPro" id="IPR029010">
    <property type="entry name" value="ThuA-like"/>
</dbReference>
<organism evidence="7">
    <name type="scientific">Oceaniferula spumae</name>
    <dbReference type="NCBI Taxonomy" id="2979115"/>
    <lineage>
        <taxon>Bacteria</taxon>
        <taxon>Pseudomonadati</taxon>
        <taxon>Verrucomicrobiota</taxon>
        <taxon>Verrucomicrobiia</taxon>
        <taxon>Verrucomicrobiales</taxon>
        <taxon>Verrucomicrobiaceae</taxon>
        <taxon>Oceaniferula</taxon>
    </lineage>
</organism>
<dbReference type="InterPro" id="IPR013222">
    <property type="entry name" value="Glyco_hyd_98_carb-bd"/>
</dbReference>
<feature type="domain" description="Cytochrome c" evidence="6">
    <location>
        <begin position="1254"/>
        <end position="1386"/>
    </location>
</feature>
<sequence>MKSRLTRLFHPTLWGKLTALILTVFVISAATADAKKKILFLAGNPSHGNGEHEFRAGCMLLAKALNESGLDVEAKVHFYGWPKDESIFDGVDACIVYADAGGKFGNKYEFLDKKVKEGMGIMFMHYGVHPSKAVGQKYFTPWIGGYMETGWSVNPHWIADMTPKSGHPVGNGIKAKVTAYDEFYWNMRFPSKQECDCCHALATATPTPEKIVRYINLWNEHGEATMGKEQALMWCRDPETGARGVGFVGGHYHRNWAIDDFRQLVLNAIVWLARGDVPKDGVPSKPITQEQLNENLDRPVPGKPVLLPTEALLKQKPMQMPSPKKKGKKKEPKKKAAKKNQASQKTSSSASSILAQSPQIKASDSTRIQTISAEIEGLEQIELIVDDLGDVSHDWANWINPVFVNASGKSIPLEAKHVVSSKQGWKKLQFGKDVEGGELIVGGKTYKQGLGTHAKSSIVVKPPQGAVKFTALVGLDDGGAIREEKPTPAAVQFLVKKPRDPNAPWEPNEAVRNVDLEYFKVPEGLEVTRWATSPLLYNPTNIDIDSKGRIWAAEGVNYRRHKGRRPGGDRIVVIEDSDGDGVADKSHTFVQEKDLVAPLGVAVFDNVVVVAQPPHMLVYTDVNRDLKFDPSVDKREVLLTGFNARNHDHSLHSMTAGPDGKWYFNNGNCGAIFTDKSGKTFRMGGTYKGGGGDWFVDNRKVSGQKSDDGFIWTSGFSVRMNPDGTNAEIIGHGYRNSYEHATTSLGDLFQNDNDDPPACRVSYVLPYSSAGYFNRYGTRSWRQDMRPGQDHGRAHWRQDDPGTFDAGDIYGGGSPTGVVFYENGALGEKWDGLLLSAEAGKNVIFGYQPEPNGATFKLDRHDFCTTNPEGQFAGSDFIIRNQKKERHANWKGKESPTQFRPSDVAVGPDGAIYISDWFDGRVGGHGDLDDSCSGAIYRIAPKGFKPSIPAMDFNTTEGQITALSSPAINVRYSGFKGLAAGGAKSLSAVEKLLSHPNKWVAARAIWLLPHLGDEGLKKCVSMLDDKNPEIRLTAFRALQRADKDFLPYAKKLASDESRAVRRDVALSMRGLPAAKSAEILTAVAKSYEEKDYDGNDKNYIESIGLGAENQENEVWLAMKKELGSANPEDWSDSFARITWRLWPSAAVADLKARAMSKKLSHKQKVFAVESLAFINDKSSANAMLDLAAKSPVQAEAGYWLFRLGTGIWKQYNLMPELKKRGIYDPAKIVVNPVSAPAPEGKPSFSAKDVLALKGDADKGKATLMRCVMCHQVDGNGANYGPFLQGWGQTQTKDAIALSIVDPSADIAHGFGGYTVQLKDGKEVQGLVISNADPVIVKSTGGLTQMIPRNRVKSIKPMKHSLMLSADQLGLKAQDVADIVEYLKGWK</sequence>
<feature type="compositionally biased region" description="Basic residues" evidence="5">
    <location>
        <begin position="323"/>
        <end position="338"/>
    </location>
</feature>
<dbReference type="Pfam" id="PF13646">
    <property type="entry name" value="HEAT_2"/>
    <property type="match status" value="1"/>
</dbReference>
<dbReference type="Gene3D" id="3.40.50.880">
    <property type="match status" value="1"/>
</dbReference>
<feature type="region of interest" description="Disordered" evidence="5">
    <location>
        <begin position="280"/>
        <end position="359"/>
    </location>
</feature>
<evidence type="ECO:0000256" key="3">
    <source>
        <dbReference type="ARBA" id="ARBA00023004"/>
    </source>
</evidence>
<accession>A0AAT9FRR3</accession>
<keyword evidence="3 4" id="KW-0408">Iron</keyword>
<dbReference type="Pfam" id="PF00034">
    <property type="entry name" value="Cytochrom_C"/>
    <property type="match status" value="1"/>
</dbReference>
<evidence type="ECO:0000256" key="1">
    <source>
        <dbReference type="ARBA" id="ARBA00022617"/>
    </source>
</evidence>
<dbReference type="Gene3D" id="2.120.10.30">
    <property type="entry name" value="TolB, C-terminal domain"/>
    <property type="match status" value="1"/>
</dbReference>
<dbReference type="Pfam" id="PF06283">
    <property type="entry name" value="ThuA"/>
    <property type="match status" value="1"/>
</dbReference>
<proteinExistence type="predicted"/>
<dbReference type="InterPro" id="IPR008979">
    <property type="entry name" value="Galactose-bd-like_sf"/>
</dbReference>
<dbReference type="GO" id="GO:0020037">
    <property type="term" value="F:heme binding"/>
    <property type="evidence" value="ECO:0007669"/>
    <property type="project" value="InterPro"/>
</dbReference>
<protein>
    <recommendedName>
        <fullName evidence="6">Cytochrome c domain-containing protein</fullName>
    </recommendedName>
</protein>
<dbReference type="NCBIfam" id="TIGR02604">
    <property type="entry name" value="Piru_Ver_Nterm"/>
    <property type="match status" value="1"/>
</dbReference>
<keyword evidence="2 4" id="KW-0479">Metal-binding</keyword>
<dbReference type="InterPro" id="IPR011989">
    <property type="entry name" value="ARM-like"/>
</dbReference>
<dbReference type="Gene3D" id="2.60.120.1060">
    <property type="entry name" value="NPCBM/NEW2 domain"/>
    <property type="match status" value="1"/>
</dbReference>
<dbReference type="InterPro" id="IPR013428">
    <property type="entry name" value="Membrane-bound_put_N"/>
</dbReference>
<dbReference type="SUPFAM" id="SSF52317">
    <property type="entry name" value="Class I glutamine amidotransferase-like"/>
    <property type="match status" value="1"/>
</dbReference>
<dbReference type="SUPFAM" id="SSF49785">
    <property type="entry name" value="Galactose-binding domain-like"/>
    <property type="match status" value="1"/>
</dbReference>
<feature type="compositionally biased region" description="Low complexity" evidence="5">
    <location>
        <begin position="339"/>
        <end position="358"/>
    </location>
</feature>
<dbReference type="SUPFAM" id="SSF46626">
    <property type="entry name" value="Cytochrome c"/>
    <property type="match status" value="1"/>
</dbReference>
<dbReference type="KEGG" id="osu:NT6N_37340"/>